<name>A0AA37T1A4_9GAMM</name>
<evidence type="ECO:0000313" key="14">
    <source>
        <dbReference type="EMBL" id="GLS25079.1"/>
    </source>
</evidence>
<dbReference type="HAMAP" id="MF_01497">
    <property type="entry name" value="SrkA_kinase"/>
    <property type="match status" value="1"/>
</dbReference>
<dbReference type="PANTHER" id="PTHR39573">
    <property type="entry name" value="STRESS RESPONSE KINASE A"/>
    <property type="match status" value="1"/>
</dbReference>
<feature type="domain" description="Aminoglycoside phosphotransferase" evidence="13">
    <location>
        <begin position="54"/>
        <end position="287"/>
    </location>
</feature>
<dbReference type="InterPro" id="IPR011009">
    <property type="entry name" value="Kinase-like_dom_sf"/>
</dbReference>
<organism evidence="14 15">
    <name type="scientific">Marinibactrum halimedae</name>
    <dbReference type="NCBI Taxonomy" id="1444977"/>
    <lineage>
        <taxon>Bacteria</taxon>
        <taxon>Pseudomonadati</taxon>
        <taxon>Pseudomonadota</taxon>
        <taxon>Gammaproteobacteria</taxon>
        <taxon>Cellvibrionales</taxon>
        <taxon>Cellvibrionaceae</taxon>
        <taxon>Marinibactrum</taxon>
    </lineage>
</organism>
<gene>
    <name evidence="11 14" type="primary">srkA</name>
    <name evidence="14" type="ORF">GCM10007877_07930</name>
</gene>
<keyword evidence="4 11" id="KW-0808">Transferase</keyword>
<dbReference type="EC" id="2.7.11.1" evidence="11"/>
<evidence type="ECO:0000256" key="8">
    <source>
        <dbReference type="ARBA" id="ARBA00022840"/>
    </source>
</evidence>
<reference evidence="14 15" key="1">
    <citation type="journal article" date="2014" name="Int. J. Syst. Evol. Microbiol.">
        <title>Complete genome sequence of Corynebacterium casei LMG S-19264T (=DSM 44701T), isolated from a smear-ripened cheese.</title>
        <authorList>
            <consortium name="US DOE Joint Genome Institute (JGI-PGF)"/>
            <person name="Walter F."/>
            <person name="Albersmeier A."/>
            <person name="Kalinowski J."/>
            <person name="Ruckert C."/>
        </authorList>
    </citation>
    <scope>NUCLEOTIDE SEQUENCE [LARGE SCALE GENOMIC DNA]</scope>
    <source>
        <strain evidence="14 15">NBRC 110095</strain>
    </source>
</reference>
<keyword evidence="7 11" id="KW-0418">Kinase</keyword>
<sequence length="348" mass="40372">MSNTSSPQHTTDVKNDSLDESIDTHPYSALTPDCVLDAVESVGYLTDARILALNSYENRVYQVGIEDDNPVITKFYRPERWSDDQILEEHRFGEELSELEVPVVCATANEAGETLHRFDQFRFSVFRRYGGHAPELDNFDHLLVLGRLIGRLHSVGQRTTFTHRPTLDVESFAITSREYLLTQDFIPSSLREAYESLSQHLIEKMLPVFAQVDYQNIRLHGDCHPGNILWRDDSAHFVDLDDARNGPAVQDLWMLMSGDRAQQTAQLGEILEGYHQFCNFNPAELRLIEPLRTLRIMHYAAWLARRWDDPAFQRNFTWFNTERYWAEHILELREQMAALDEEPLSIFP</sequence>
<evidence type="ECO:0000259" key="13">
    <source>
        <dbReference type="Pfam" id="PF01636"/>
    </source>
</evidence>
<evidence type="ECO:0000256" key="4">
    <source>
        <dbReference type="ARBA" id="ARBA00022679"/>
    </source>
</evidence>
<keyword evidence="1 11" id="KW-0963">Cytoplasm</keyword>
<dbReference type="SUPFAM" id="SSF56112">
    <property type="entry name" value="Protein kinase-like (PK-like)"/>
    <property type="match status" value="1"/>
</dbReference>
<evidence type="ECO:0000256" key="10">
    <source>
        <dbReference type="ARBA" id="ARBA00023016"/>
    </source>
</evidence>
<keyword evidence="8 11" id="KW-0067">ATP-binding</keyword>
<keyword evidence="10 11" id="KW-0346">Stress response</keyword>
<comment type="caution">
    <text evidence="14">The sequence shown here is derived from an EMBL/GenBank/DDBJ whole genome shotgun (WGS) entry which is preliminary data.</text>
</comment>
<dbReference type="EMBL" id="BSPD01000021">
    <property type="protein sequence ID" value="GLS25079.1"/>
    <property type="molecule type" value="Genomic_DNA"/>
</dbReference>
<dbReference type="GO" id="GO:0005737">
    <property type="term" value="C:cytoplasm"/>
    <property type="evidence" value="ECO:0007669"/>
    <property type="project" value="UniProtKB-SubCell"/>
</dbReference>
<evidence type="ECO:0000256" key="1">
    <source>
        <dbReference type="ARBA" id="ARBA00022490"/>
    </source>
</evidence>
<proteinExistence type="inferred from homology"/>
<evidence type="ECO:0000256" key="3">
    <source>
        <dbReference type="ARBA" id="ARBA00022553"/>
    </source>
</evidence>
<evidence type="ECO:0000256" key="2">
    <source>
        <dbReference type="ARBA" id="ARBA00022527"/>
    </source>
</evidence>
<evidence type="ECO:0000256" key="7">
    <source>
        <dbReference type="ARBA" id="ARBA00022777"/>
    </source>
</evidence>
<keyword evidence="15" id="KW-1185">Reference proteome</keyword>
<evidence type="ECO:0000313" key="15">
    <source>
        <dbReference type="Proteomes" id="UP001156870"/>
    </source>
</evidence>
<feature type="binding site" evidence="11">
    <location>
        <position position="227"/>
    </location>
    <ligand>
        <name>Mg(2+)</name>
        <dbReference type="ChEBI" id="CHEBI:18420"/>
    </ligand>
</feature>
<dbReference type="InterPro" id="IPR002575">
    <property type="entry name" value="Aminoglycoside_PTrfase"/>
</dbReference>
<feature type="active site" description="Proton acceptor" evidence="11">
    <location>
        <position position="222"/>
    </location>
</feature>
<comment type="similarity">
    <text evidence="11">Belongs to the SrkA/RdoA protein kinase family.</text>
</comment>
<evidence type="ECO:0000256" key="9">
    <source>
        <dbReference type="ARBA" id="ARBA00022842"/>
    </source>
</evidence>
<accession>A0AA37T1A4</accession>
<comment type="subcellular location">
    <subcellularLocation>
        <location evidence="11">Cytoplasm</location>
    </subcellularLocation>
</comment>
<dbReference type="Proteomes" id="UP001156870">
    <property type="component" value="Unassembled WGS sequence"/>
</dbReference>
<comment type="function">
    <text evidence="11">A protein kinase that phosphorylates Ser and Thr residues. Probably acts to suppress the effects of stress linked to accumulation of reactive oxygen species. Probably involved in the extracytoplasmic stress response.</text>
</comment>
<evidence type="ECO:0000256" key="5">
    <source>
        <dbReference type="ARBA" id="ARBA00022723"/>
    </source>
</evidence>
<protein>
    <recommendedName>
        <fullName evidence="11">Stress response kinase A</fullName>
        <ecNumber evidence="11">2.7.11.1</ecNumber>
    </recommendedName>
    <alternativeName>
        <fullName evidence="11">Serine/threonine-protein kinase SrkA</fullName>
    </alternativeName>
</protein>
<evidence type="ECO:0000256" key="12">
    <source>
        <dbReference type="SAM" id="MobiDB-lite"/>
    </source>
</evidence>
<keyword evidence="5 11" id="KW-0479">Metal-binding</keyword>
<feature type="active site" evidence="11">
    <location>
        <position position="239"/>
    </location>
</feature>
<dbReference type="NCBIfam" id="NF008738">
    <property type="entry name" value="PRK11768.1"/>
    <property type="match status" value="1"/>
</dbReference>
<dbReference type="PANTHER" id="PTHR39573:SF1">
    <property type="entry name" value="STRESS RESPONSE KINASE A"/>
    <property type="match status" value="1"/>
</dbReference>
<dbReference type="AlphaFoldDB" id="A0AA37T1A4"/>
<keyword evidence="9 11" id="KW-0460">Magnesium</keyword>
<keyword evidence="6 11" id="KW-0547">Nucleotide-binding</keyword>
<dbReference type="GO" id="GO:0004674">
    <property type="term" value="F:protein serine/threonine kinase activity"/>
    <property type="evidence" value="ECO:0007669"/>
    <property type="project" value="UniProtKB-UniRule"/>
</dbReference>
<dbReference type="Pfam" id="PF01636">
    <property type="entry name" value="APH"/>
    <property type="match status" value="1"/>
</dbReference>
<comment type="catalytic activity">
    <reaction evidence="11">
        <text>L-seryl-[protein] + ATP = O-phospho-L-seryl-[protein] + ADP + H(+)</text>
        <dbReference type="Rhea" id="RHEA:17989"/>
        <dbReference type="Rhea" id="RHEA-COMP:9863"/>
        <dbReference type="Rhea" id="RHEA-COMP:11604"/>
        <dbReference type="ChEBI" id="CHEBI:15378"/>
        <dbReference type="ChEBI" id="CHEBI:29999"/>
        <dbReference type="ChEBI" id="CHEBI:30616"/>
        <dbReference type="ChEBI" id="CHEBI:83421"/>
        <dbReference type="ChEBI" id="CHEBI:456216"/>
        <dbReference type="EC" id="2.7.11.1"/>
    </reaction>
</comment>
<comment type="cofactor">
    <cofactor evidence="11">
        <name>Mg(2+)</name>
        <dbReference type="ChEBI" id="CHEBI:18420"/>
    </cofactor>
</comment>
<evidence type="ECO:0000256" key="6">
    <source>
        <dbReference type="ARBA" id="ARBA00022741"/>
    </source>
</evidence>
<comment type="catalytic activity">
    <reaction evidence="11">
        <text>L-threonyl-[protein] + ATP = O-phospho-L-threonyl-[protein] + ADP + H(+)</text>
        <dbReference type="Rhea" id="RHEA:46608"/>
        <dbReference type="Rhea" id="RHEA-COMP:11060"/>
        <dbReference type="Rhea" id="RHEA-COMP:11605"/>
        <dbReference type="ChEBI" id="CHEBI:15378"/>
        <dbReference type="ChEBI" id="CHEBI:30013"/>
        <dbReference type="ChEBI" id="CHEBI:30616"/>
        <dbReference type="ChEBI" id="CHEBI:61977"/>
        <dbReference type="ChEBI" id="CHEBI:456216"/>
        <dbReference type="EC" id="2.7.11.1"/>
    </reaction>
</comment>
<dbReference type="GO" id="GO:0000287">
    <property type="term" value="F:magnesium ion binding"/>
    <property type="evidence" value="ECO:0007669"/>
    <property type="project" value="UniProtKB-UniRule"/>
</dbReference>
<dbReference type="Gene3D" id="3.30.200.70">
    <property type="match status" value="1"/>
</dbReference>
<feature type="region of interest" description="Disordered" evidence="12">
    <location>
        <begin position="1"/>
        <end position="20"/>
    </location>
</feature>
<keyword evidence="3 11" id="KW-0597">Phosphoprotein</keyword>
<dbReference type="Gene3D" id="1.10.510.10">
    <property type="entry name" value="Transferase(Phosphotransferase) domain 1"/>
    <property type="match status" value="1"/>
</dbReference>
<comment type="subunit">
    <text evidence="11">Monomer.</text>
</comment>
<evidence type="ECO:0000256" key="11">
    <source>
        <dbReference type="HAMAP-Rule" id="MF_01497"/>
    </source>
</evidence>
<feature type="binding site" evidence="11">
    <location>
        <position position="239"/>
    </location>
    <ligand>
        <name>Mg(2+)</name>
        <dbReference type="ChEBI" id="CHEBI:18420"/>
    </ligand>
</feature>
<keyword evidence="2 11" id="KW-0723">Serine/threonine-protein kinase</keyword>
<dbReference type="GO" id="GO:0005524">
    <property type="term" value="F:ATP binding"/>
    <property type="evidence" value="ECO:0007669"/>
    <property type="project" value="UniProtKB-UniRule"/>
</dbReference>
<dbReference type="InterPro" id="IPR032882">
    <property type="entry name" value="SrkA/RdoA"/>
</dbReference>
<feature type="compositionally biased region" description="Polar residues" evidence="12">
    <location>
        <begin position="1"/>
        <end position="10"/>
    </location>
</feature>
<dbReference type="Gene3D" id="1.20.1270.170">
    <property type="match status" value="1"/>
</dbReference>
<feature type="site" description="ATP" evidence="11">
    <location>
        <position position="55"/>
    </location>
</feature>